<name>A0A0M0GPJ7_9BACI</name>
<dbReference type="EMBL" id="LGUE01000001">
    <property type="protein sequence ID" value="KON91693.1"/>
    <property type="molecule type" value="Genomic_DNA"/>
</dbReference>
<dbReference type="OrthoDB" id="2370124at2"/>
<reference evidence="11" key="1">
    <citation type="submission" date="2015-07" db="EMBL/GenBank/DDBJ databases">
        <title>Fjat-14235 jcm11544.</title>
        <authorList>
            <person name="Liu B."/>
            <person name="Wang J."/>
            <person name="Zhu Y."/>
            <person name="Liu G."/>
            <person name="Chen Q."/>
            <person name="Chen Z."/>
            <person name="Lan J."/>
            <person name="Che J."/>
            <person name="Ge C."/>
            <person name="Shi H."/>
            <person name="Pan Z."/>
            <person name="Liu X."/>
        </authorList>
    </citation>
    <scope>NUCLEOTIDE SEQUENCE [LARGE SCALE GENOMIC DNA]</scope>
    <source>
        <strain evidence="11">JCM 11544</strain>
    </source>
</reference>
<evidence type="ECO:0008006" key="12">
    <source>
        <dbReference type="Google" id="ProtNLM"/>
    </source>
</evidence>
<accession>A0A0M0GPJ7</accession>
<evidence type="ECO:0000256" key="5">
    <source>
        <dbReference type="ARBA" id="ARBA00023136"/>
    </source>
</evidence>
<evidence type="ECO:0000256" key="7">
    <source>
        <dbReference type="ARBA" id="ARBA00023288"/>
    </source>
</evidence>
<dbReference type="InterPro" id="IPR038501">
    <property type="entry name" value="Spore_GerAC_C_sf"/>
</dbReference>
<proteinExistence type="inferred from homology"/>
<gene>
    <name evidence="10" type="ORF">AF331_04130</name>
</gene>
<dbReference type="Gene3D" id="3.30.300.210">
    <property type="entry name" value="Nutrient germinant receptor protein C, domain 3"/>
    <property type="match status" value="1"/>
</dbReference>
<comment type="similarity">
    <text evidence="2">Belongs to the GerABKC lipoprotein family.</text>
</comment>
<dbReference type="PATRIC" id="fig|189381.12.peg.936"/>
<dbReference type="InterPro" id="IPR046953">
    <property type="entry name" value="Spore_GerAC-like_C"/>
</dbReference>
<dbReference type="PROSITE" id="PS51257">
    <property type="entry name" value="PROKAR_LIPOPROTEIN"/>
    <property type="match status" value="1"/>
</dbReference>
<keyword evidence="7" id="KW-0449">Lipoprotein</keyword>
<dbReference type="RefSeq" id="WP_053426883.1">
    <property type="nucleotide sequence ID" value="NZ_JAUKEH010000001.1"/>
</dbReference>
<keyword evidence="4" id="KW-0732">Signal</keyword>
<dbReference type="NCBIfam" id="TIGR02887">
    <property type="entry name" value="spore_ger_x_C"/>
    <property type="match status" value="1"/>
</dbReference>
<protein>
    <recommendedName>
        <fullName evidence="12">Ger(X)C family spore germination protein</fullName>
    </recommendedName>
</protein>
<dbReference type="InterPro" id="IPR057336">
    <property type="entry name" value="GerAC_N"/>
</dbReference>
<keyword evidence="6" id="KW-0564">Palmitate</keyword>
<organism evidence="10 11">
    <name type="scientific">Rossellomorea marisflavi</name>
    <dbReference type="NCBI Taxonomy" id="189381"/>
    <lineage>
        <taxon>Bacteria</taxon>
        <taxon>Bacillati</taxon>
        <taxon>Bacillota</taxon>
        <taxon>Bacilli</taxon>
        <taxon>Bacillales</taxon>
        <taxon>Bacillaceae</taxon>
        <taxon>Rossellomorea</taxon>
    </lineage>
</organism>
<feature type="domain" description="Spore germination GerAC-like C-terminal" evidence="8">
    <location>
        <begin position="196"/>
        <end position="364"/>
    </location>
</feature>
<evidence type="ECO:0000256" key="2">
    <source>
        <dbReference type="ARBA" id="ARBA00007886"/>
    </source>
</evidence>
<dbReference type="AlphaFoldDB" id="A0A0M0GPJ7"/>
<dbReference type="Pfam" id="PF25198">
    <property type="entry name" value="Spore_GerAC_N"/>
    <property type="match status" value="1"/>
</dbReference>
<evidence type="ECO:0000256" key="1">
    <source>
        <dbReference type="ARBA" id="ARBA00004635"/>
    </source>
</evidence>
<keyword evidence="3" id="KW-0309">Germination</keyword>
<evidence type="ECO:0000259" key="9">
    <source>
        <dbReference type="Pfam" id="PF25198"/>
    </source>
</evidence>
<dbReference type="PANTHER" id="PTHR35789">
    <property type="entry name" value="SPORE GERMINATION PROTEIN B3"/>
    <property type="match status" value="1"/>
</dbReference>
<evidence type="ECO:0000256" key="6">
    <source>
        <dbReference type="ARBA" id="ARBA00023139"/>
    </source>
</evidence>
<sequence>MKKLILLILVVAQVFVTGCWDQRLLKKSRLVYSSAFDLTEDKDKIRGTAVIRDFKEGVPTNLEVMATGHTIRDVRIHLDKKVSDNFEPSKNRIFLLGETLAKEDIYDFLDIFYRDPNSSVSSKIAVTKGDAGTYLMPLMENNVLISEYIIESISSAESTTEIPKANLQTICTIMFDEGRDFMLPLFKNVNQEILLDGTALFDQRRMTGELNYTESTLMLIMMNQKSKVARFVTKVSSGKEPNIQNYITFNVLKPKANVEIIKAEPGNIHVNLTLKSNINIVEYPPNHLFNEKEVKRLNKIISKNMTKRLENTVKKVQVANSDIFGLGRELIAFKPKVWEKMDWKEEYPNITFHSNVELKIVGTGIIN</sequence>
<dbReference type="GO" id="GO:0009847">
    <property type="term" value="P:spore germination"/>
    <property type="evidence" value="ECO:0007669"/>
    <property type="project" value="InterPro"/>
</dbReference>
<evidence type="ECO:0000256" key="3">
    <source>
        <dbReference type="ARBA" id="ARBA00022544"/>
    </source>
</evidence>
<evidence type="ECO:0000256" key="4">
    <source>
        <dbReference type="ARBA" id="ARBA00022729"/>
    </source>
</evidence>
<evidence type="ECO:0000313" key="10">
    <source>
        <dbReference type="EMBL" id="KON91693.1"/>
    </source>
</evidence>
<dbReference type="PANTHER" id="PTHR35789:SF1">
    <property type="entry name" value="SPORE GERMINATION PROTEIN B3"/>
    <property type="match status" value="1"/>
</dbReference>
<comment type="caution">
    <text evidence="10">The sequence shown here is derived from an EMBL/GenBank/DDBJ whole genome shotgun (WGS) entry which is preliminary data.</text>
</comment>
<keyword evidence="11" id="KW-1185">Reference proteome</keyword>
<feature type="domain" description="Spore germination protein N-terminal" evidence="9">
    <location>
        <begin position="21"/>
        <end position="187"/>
    </location>
</feature>
<dbReference type="Proteomes" id="UP000037405">
    <property type="component" value="Unassembled WGS sequence"/>
</dbReference>
<dbReference type="Pfam" id="PF05504">
    <property type="entry name" value="Spore_GerAC"/>
    <property type="match status" value="1"/>
</dbReference>
<dbReference type="InterPro" id="IPR008844">
    <property type="entry name" value="Spore_GerAC-like"/>
</dbReference>
<comment type="subcellular location">
    <subcellularLocation>
        <location evidence="1">Membrane</location>
        <topology evidence="1">Lipid-anchor</topology>
    </subcellularLocation>
</comment>
<dbReference type="GO" id="GO:0016020">
    <property type="term" value="C:membrane"/>
    <property type="evidence" value="ECO:0007669"/>
    <property type="project" value="UniProtKB-SubCell"/>
</dbReference>
<evidence type="ECO:0000259" key="8">
    <source>
        <dbReference type="Pfam" id="PF05504"/>
    </source>
</evidence>
<keyword evidence="5" id="KW-0472">Membrane</keyword>
<evidence type="ECO:0000313" key="11">
    <source>
        <dbReference type="Proteomes" id="UP000037405"/>
    </source>
</evidence>